<dbReference type="Pfam" id="PF11000">
    <property type="entry name" value="DUF2840"/>
    <property type="match status" value="1"/>
</dbReference>
<sequence length="157" mass="17191">MYVTRVALASIGRHVRIRLRFGAPQRIVRLDAYRRLAIFMPGAVCCRVSWAANAYGTVAWTLMVMQAATPLDAVQRISGVVPGARLLLRVDGKRQVKTVLALIDAVEVGGIAPVTVSPAYWRTVANRLAARQAPPVYTAERHAAYLARRTLQGVNDV</sequence>
<evidence type="ECO:0000313" key="2">
    <source>
        <dbReference type="Proteomes" id="UP000001225"/>
    </source>
</evidence>
<protein>
    <recommendedName>
        <fullName evidence="3">Transposase</fullName>
    </recommendedName>
</protein>
<dbReference type="Proteomes" id="UP000001225">
    <property type="component" value="Chromosome"/>
</dbReference>
<dbReference type="eggNOG" id="ENOG502Z7UG">
    <property type="taxonomic scope" value="Bacteria"/>
</dbReference>
<accession>A9IEW4</accession>
<dbReference type="InterPro" id="IPR021263">
    <property type="entry name" value="DUF2840"/>
</dbReference>
<evidence type="ECO:0000313" key="1">
    <source>
        <dbReference type="EMBL" id="CAP44917.1"/>
    </source>
</evidence>
<organism evidence="1 2">
    <name type="scientific">Bordetella petrii (strain ATCC BAA-461 / DSM 12804 / CCUG 43448 / CIP 107267 / Se-1111R)</name>
    <dbReference type="NCBI Taxonomy" id="340100"/>
    <lineage>
        <taxon>Bacteria</taxon>
        <taxon>Pseudomonadati</taxon>
        <taxon>Pseudomonadota</taxon>
        <taxon>Betaproteobacteria</taxon>
        <taxon>Burkholderiales</taxon>
        <taxon>Alcaligenaceae</taxon>
        <taxon>Bordetella</taxon>
    </lineage>
</organism>
<reference evidence="1 2" key="1">
    <citation type="journal article" date="2008" name="BMC Genomics">
        <title>The missing link: Bordetella petrii is endowed with both the metabolic versatility of environmental bacteria and virulence traits of pathogenic Bordetellae.</title>
        <authorList>
            <person name="Gross R."/>
            <person name="Guzman C.A."/>
            <person name="Sebaihia M."/>
            <person name="Martins Dos Santos V.A."/>
            <person name="Pieper D.H."/>
            <person name="Koebnik R."/>
            <person name="Lechner M."/>
            <person name="Bartels D."/>
            <person name="Buhrmester J."/>
            <person name="Choudhuri J.V."/>
            <person name="Ebensen T."/>
            <person name="Gaigalat L."/>
            <person name="Herrmann S."/>
            <person name="Khachane A.N."/>
            <person name="Larisch C."/>
            <person name="Link S."/>
            <person name="Linke B."/>
            <person name="Meyer F."/>
            <person name="Mormann S."/>
            <person name="Nakunst D."/>
            <person name="Rueckert C."/>
            <person name="Schneiker-Bekel S."/>
            <person name="Schulze K."/>
            <person name="Vorhoelter F.J."/>
            <person name="Yevsa T."/>
            <person name="Engle J.T."/>
            <person name="Goldman W.E."/>
            <person name="Puehler A."/>
            <person name="Goebel U.B."/>
            <person name="Goesmann A."/>
            <person name="Bloecker H."/>
            <person name="Kaiser O."/>
            <person name="Martinez-Arias R."/>
        </authorList>
    </citation>
    <scope>NUCLEOTIDE SEQUENCE [LARGE SCALE GENOMIC DNA]</scope>
    <source>
        <strain evidence="2">ATCC BAA-461 / DSM 12804 / CCUG 43448 / CIP 107267 / Se-1111R</strain>
    </source>
</reference>
<dbReference type="STRING" id="94624.Bpet4566"/>
<dbReference type="AlphaFoldDB" id="A9IEW4"/>
<keyword evidence="2" id="KW-1185">Reference proteome</keyword>
<gene>
    <name evidence="1" type="ordered locus">Bpet4566</name>
</gene>
<dbReference type="KEGG" id="bpt:Bpet4566"/>
<evidence type="ECO:0008006" key="3">
    <source>
        <dbReference type="Google" id="ProtNLM"/>
    </source>
</evidence>
<dbReference type="EMBL" id="AM902716">
    <property type="protein sequence ID" value="CAP44917.1"/>
    <property type="molecule type" value="Genomic_DNA"/>
</dbReference>
<name>A9IEW4_BORPD</name>
<proteinExistence type="predicted"/>